<organism evidence="2 3">
    <name type="scientific">Neomoorella thermoacetica</name>
    <name type="common">Clostridium thermoaceticum</name>
    <dbReference type="NCBI Taxonomy" id="1525"/>
    <lineage>
        <taxon>Bacteria</taxon>
        <taxon>Bacillati</taxon>
        <taxon>Bacillota</taxon>
        <taxon>Clostridia</taxon>
        <taxon>Neomoorellales</taxon>
        <taxon>Neomoorellaceae</taxon>
        <taxon>Neomoorella</taxon>
    </lineage>
</organism>
<feature type="domain" description="Cysteine-rich" evidence="1">
    <location>
        <begin position="7"/>
        <end position="40"/>
    </location>
</feature>
<dbReference type="AlphaFoldDB" id="A0A1J5P8G7"/>
<dbReference type="Pfam" id="PF02754">
    <property type="entry name" value="CCG"/>
    <property type="match status" value="1"/>
</dbReference>
<dbReference type="Proteomes" id="UP000182811">
    <property type="component" value="Unassembled WGS sequence"/>
</dbReference>
<dbReference type="GO" id="GO:0016491">
    <property type="term" value="F:oxidoreductase activity"/>
    <property type="evidence" value="ECO:0007669"/>
    <property type="project" value="UniProtKB-ARBA"/>
</dbReference>
<protein>
    <submittedName>
        <fullName evidence="2">Cysteine-rich domain protein</fullName>
    </submittedName>
</protein>
<sequence length="81" mass="8542">MCHLANYDVSMQVQAHKVAAIKATGAGTLVTACPACRMQLEDGLARAGLSPGACHVVQLLEQACGITANQLHTSIYREGYI</sequence>
<evidence type="ECO:0000259" key="1">
    <source>
        <dbReference type="Pfam" id="PF02754"/>
    </source>
</evidence>
<comment type="caution">
    <text evidence="2">The sequence shown here is derived from an EMBL/GenBank/DDBJ whole genome shotgun (WGS) entry which is preliminary data.</text>
</comment>
<gene>
    <name evidence="2" type="ORF">MOTE_09710</name>
</gene>
<name>A0A1J5P8G7_NEOTH</name>
<reference evidence="2 3" key="1">
    <citation type="submission" date="2016-08" db="EMBL/GenBank/DDBJ databases">
        <title>Genome-based comparison of Moorella thermoacetic strains.</title>
        <authorList>
            <person name="Poehlein A."/>
            <person name="Bengelsdorf F.R."/>
            <person name="Esser C."/>
            <person name="Duerre P."/>
            <person name="Daniel R."/>
        </authorList>
    </citation>
    <scope>NUCLEOTIDE SEQUENCE [LARGE SCALE GENOMIC DNA]</scope>
    <source>
        <strain evidence="2 3">DSM 21394</strain>
    </source>
</reference>
<proteinExistence type="predicted"/>
<dbReference type="InterPro" id="IPR004017">
    <property type="entry name" value="Cys_rich_dom"/>
</dbReference>
<dbReference type="EMBL" id="MDDC01000006">
    <property type="protein sequence ID" value="OIQ60133.1"/>
    <property type="molecule type" value="Genomic_DNA"/>
</dbReference>
<accession>A0A1J5P8G7</accession>
<evidence type="ECO:0000313" key="2">
    <source>
        <dbReference type="EMBL" id="OIQ60133.1"/>
    </source>
</evidence>
<evidence type="ECO:0000313" key="3">
    <source>
        <dbReference type="Proteomes" id="UP000182811"/>
    </source>
</evidence>